<keyword evidence="1" id="KW-0732">Signal</keyword>
<organism evidence="2 3">
    <name type="scientific">Lentinula raphanica</name>
    <dbReference type="NCBI Taxonomy" id="153919"/>
    <lineage>
        <taxon>Eukaryota</taxon>
        <taxon>Fungi</taxon>
        <taxon>Dikarya</taxon>
        <taxon>Basidiomycota</taxon>
        <taxon>Agaricomycotina</taxon>
        <taxon>Agaricomycetes</taxon>
        <taxon>Agaricomycetidae</taxon>
        <taxon>Agaricales</taxon>
        <taxon>Marasmiineae</taxon>
        <taxon>Omphalotaceae</taxon>
        <taxon>Lentinula</taxon>
    </lineage>
</organism>
<sequence length="249" mass="27469">MHLPIIFVISIAASAVCALPLDNVYSGTSIISSANGGERPEVLTLEVLYSRAESFKGSSSTGNHQSASDTHESCGHDPLKGAQCQSCPAWPFPRNLPEPSPERREHETFVLPYRHCNSHDQSAQVDCSQAVDVPLDLNVRHWIQMFMSEFLRALAKAGMVVHKGIEVTMDPEDHYPHNLDYLMDHGKLTVTILDVPDLGELQLTITFDPKVRGEGTISILQVSTGHVIFGTVRFRLPSPNTRVAIFICL</sequence>
<accession>A0AA38P785</accession>
<protein>
    <submittedName>
        <fullName evidence="2">Uncharacterized protein</fullName>
    </submittedName>
</protein>
<name>A0AA38P785_9AGAR</name>
<dbReference type="AlphaFoldDB" id="A0AA38P785"/>
<reference evidence="2" key="1">
    <citation type="submission" date="2022-08" db="EMBL/GenBank/DDBJ databases">
        <authorList>
            <consortium name="DOE Joint Genome Institute"/>
            <person name="Min B."/>
            <person name="Riley R."/>
            <person name="Sierra-Patev S."/>
            <person name="Naranjo-Ortiz M."/>
            <person name="Looney B."/>
            <person name="Konkel Z."/>
            <person name="Slot J.C."/>
            <person name="Sakamoto Y."/>
            <person name="Steenwyk J.L."/>
            <person name="Rokas A."/>
            <person name="Carro J."/>
            <person name="Camarero S."/>
            <person name="Ferreira P."/>
            <person name="Molpeceres G."/>
            <person name="Ruiz-Duenas F.J."/>
            <person name="Serrano A."/>
            <person name="Henrissat B."/>
            <person name="Drula E."/>
            <person name="Hughes K.W."/>
            <person name="Mata J.L."/>
            <person name="Ishikawa N.K."/>
            <person name="Vargas-Isla R."/>
            <person name="Ushijima S."/>
            <person name="Smith C.A."/>
            <person name="Ahrendt S."/>
            <person name="Andreopoulos W."/>
            <person name="He G."/>
            <person name="Labutti K."/>
            <person name="Lipzen A."/>
            <person name="Ng V."/>
            <person name="Sandor L."/>
            <person name="Barry K."/>
            <person name="Martinez A.T."/>
            <person name="Xiao Y."/>
            <person name="Gibbons J.G."/>
            <person name="Terashima K."/>
            <person name="Hibbett D.S."/>
            <person name="Grigoriev I.V."/>
        </authorList>
    </citation>
    <scope>NUCLEOTIDE SEQUENCE</scope>
    <source>
        <strain evidence="2">TFB9207</strain>
    </source>
</reference>
<gene>
    <name evidence="2" type="ORF">F5878DRAFT_205080</name>
</gene>
<evidence type="ECO:0000256" key="1">
    <source>
        <dbReference type="SAM" id="SignalP"/>
    </source>
</evidence>
<feature type="chain" id="PRO_5041413638" evidence="1">
    <location>
        <begin position="19"/>
        <end position="249"/>
    </location>
</feature>
<proteinExistence type="predicted"/>
<feature type="signal peptide" evidence="1">
    <location>
        <begin position="1"/>
        <end position="18"/>
    </location>
</feature>
<dbReference type="Proteomes" id="UP001163846">
    <property type="component" value="Unassembled WGS sequence"/>
</dbReference>
<keyword evidence="3" id="KW-1185">Reference proteome</keyword>
<dbReference type="EMBL" id="MU806233">
    <property type="protein sequence ID" value="KAJ3837623.1"/>
    <property type="molecule type" value="Genomic_DNA"/>
</dbReference>
<evidence type="ECO:0000313" key="3">
    <source>
        <dbReference type="Proteomes" id="UP001163846"/>
    </source>
</evidence>
<comment type="caution">
    <text evidence="2">The sequence shown here is derived from an EMBL/GenBank/DDBJ whole genome shotgun (WGS) entry which is preliminary data.</text>
</comment>
<evidence type="ECO:0000313" key="2">
    <source>
        <dbReference type="EMBL" id="KAJ3837623.1"/>
    </source>
</evidence>